<feature type="domain" description="4Fe-4S Wbl-type" evidence="13">
    <location>
        <begin position="25"/>
        <end position="87"/>
    </location>
</feature>
<gene>
    <name evidence="11" type="primary">whiB</name>
    <name evidence="14" type="ORF">E1283_11655</name>
</gene>
<dbReference type="EMBL" id="SMKI01000097">
    <property type="protein sequence ID" value="TDC75691.1"/>
    <property type="molecule type" value="Genomic_DNA"/>
</dbReference>
<comment type="PTM">
    <text evidence="11">The Fe-S cluster can be nitrosylated by nitric oxide (NO).</text>
</comment>
<dbReference type="Pfam" id="PF02467">
    <property type="entry name" value="Whib"/>
    <property type="match status" value="1"/>
</dbReference>
<proteinExistence type="inferred from homology"/>
<keyword evidence="11" id="KW-0963">Cytoplasm</keyword>
<dbReference type="HAMAP" id="MF_01479">
    <property type="entry name" value="WhiB"/>
    <property type="match status" value="1"/>
</dbReference>
<keyword evidence="8 11" id="KW-0238">DNA-binding</keyword>
<evidence type="ECO:0000313" key="14">
    <source>
        <dbReference type="EMBL" id="TDC75691.1"/>
    </source>
</evidence>
<dbReference type="Proteomes" id="UP000295345">
    <property type="component" value="Unassembled WGS sequence"/>
</dbReference>
<keyword evidence="9 11" id="KW-1015">Disulfide bond</keyword>
<keyword evidence="6 11" id="KW-0411">Iron-sulfur</keyword>
<feature type="region of interest" description="Disordered" evidence="12">
    <location>
        <begin position="1"/>
        <end position="27"/>
    </location>
</feature>
<accession>A0A4R4TDW7</accession>
<dbReference type="PROSITE" id="PS51674">
    <property type="entry name" value="4FE4S_WBL"/>
    <property type="match status" value="1"/>
</dbReference>
<dbReference type="GO" id="GO:0047134">
    <property type="term" value="F:protein-disulfide reductase [NAD(P)H] activity"/>
    <property type="evidence" value="ECO:0007669"/>
    <property type="project" value="TreeGrafter"/>
</dbReference>
<comment type="PTM">
    <text evidence="11">Upon Fe-S cluster removal intramolecular disulfide bonds are formed.</text>
</comment>
<keyword evidence="15" id="KW-1185">Reference proteome</keyword>
<comment type="similarity">
    <text evidence="2 11">Belongs to the WhiB family.</text>
</comment>
<evidence type="ECO:0000256" key="9">
    <source>
        <dbReference type="ARBA" id="ARBA00023157"/>
    </source>
</evidence>
<dbReference type="InterPro" id="IPR034768">
    <property type="entry name" value="4FE4S_WBL"/>
</dbReference>
<keyword evidence="3 11" id="KW-0004">4Fe-4S</keyword>
<dbReference type="GO" id="GO:0045892">
    <property type="term" value="P:negative regulation of DNA-templated transcription"/>
    <property type="evidence" value="ECO:0007669"/>
    <property type="project" value="TreeGrafter"/>
</dbReference>
<evidence type="ECO:0000256" key="6">
    <source>
        <dbReference type="ARBA" id="ARBA00023014"/>
    </source>
</evidence>
<dbReference type="GO" id="GO:0051539">
    <property type="term" value="F:4 iron, 4 sulfur cluster binding"/>
    <property type="evidence" value="ECO:0007669"/>
    <property type="project" value="UniProtKB-UniRule"/>
</dbReference>
<comment type="caution">
    <text evidence="14">The sequence shown here is derived from an EMBL/GenBank/DDBJ whole genome shotgun (WGS) entry which is preliminary data.</text>
</comment>
<name>A0A4R4TDW7_9ACTN</name>
<evidence type="ECO:0000256" key="11">
    <source>
        <dbReference type="HAMAP-Rule" id="MF_01479"/>
    </source>
</evidence>
<feature type="region of interest" description="Disordered" evidence="12">
    <location>
        <begin position="160"/>
        <end position="185"/>
    </location>
</feature>
<comment type="subcellular location">
    <subcellularLocation>
        <location evidence="1 11">Cytoplasm</location>
    </subcellularLocation>
</comment>
<comment type="function">
    <text evidence="11">Acts as a transcriptional regulator. Probably redox-responsive. The apo- but not holo-form probably binds DNA.</text>
</comment>
<sequence>MPKPVSEIPPAHRRLGDQSWQSRGACRGAAADDPDLFFPDADHFERVAEAKRYCARCPVQQVCLDAALENNDRYGIWGGLTEEERDPLHVSLENRLDYGRVEAALAGRDIHLTNAERRAIVRTAYVHQADVEHLARVLKVSSEHAERLLRRARREARHRRLAEAATPLRSHQGTAVPEATLGRAA</sequence>
<feature type="binding site" evidence="11">
    <location>
        <position position="26"/>
    </location>
    <ligand>
        <name>[4Fe-4S] cluster</name>
        <dbReference type="ChEBI" id="CHEBI:49883"/>
    </ligand>
</feature>
<keyword evidence="5 11" id="KW-0408">Iron</keyword>
<evidence type="ECO:0000313" key="15">
    <source>
        <dbReference type="Proteomes" id="UP000295345"/>
    </source>
</evidence>
<evidence type="ECO:0000256" key="4">
    <source>
        <dbReference type="ARBA" id="ARBA00022723"/>
    </source>
</evidence>
<evidence type="ECO:0000256" key="12">
    <source>
        <dbReference type="SAM" id="MobiDB-lite"/>
    </source>
</evidence>
<evidence type="ECO:0000256" key="2">
    <source>
        <dbReference type="ARBA" id="ARBA00006597"/>
    </source>
</evidence>
<evidence type="ECO:0000256" key="5">
    <source>
        <dbReference type="ARBA" id="ARBA00023004"/>
    </source>
</evidence>
<dbReference type="PANTHER" id="PTHR38839">
    <property type="entry name" value="TRANSCRIPTIONAL REGULATOR WHID-RELATED"/>
    <property type="match status" value="1"/>
</dbReference>
<keyword evidence="4 11" id="KW-0479">Metal-binding</keyword>
<evidence type="ECO:0000256" key="7">
    <source>
        <dbReference type="ARBA" id="ARBA00023015"/>
    </source>
</evidence>
<keyword evidence="7 11" id="KW-0805">Transcription regulation</keyword>
<evidence type="ECO:0000259" key="13">
    <source>
        <dbReference type="PROSITE" id="PS51674"/>
    </source>
</evidence>
<reference evidence="14 15" key="1">
    <citation type="submission" date="2019-03" db="EMBL/GenBank/DDBJ databases">
        <title>Draft genome sequences of novel Actinobacteria.</title>
        <authorList>
            <person name="Sahin N."/>
            <person name="Ay H."/>
            <person name="Saygin H."/>
        </authorList>
    </citation>
    <scope>NUCLEOTIDE SEQUENCE [LARGE SCALE GENOMIC DNA]</scope>
    <source>
        <strain evidence="14 15">DSM 41900</strain>
    </source>
</reference>
<evidence type="ECO:0000256" key="1">
    <source>
        <dbReference type="ARBA" id="ARBA00004496"/>
    </source>
</evidence>
<comment type="cofactor">
    <cofactor evidence="11">
        <name>[4Fe-4S] cluster</name>
        <dbReference type="ChEBI" id="CHEBI:49883"/>
    </cofactor>
    <text evidence="11">Binds 1 [4Fe-4S] cluster per subunit. Following nitrosylation of the [4Fe-4S] cluster binds 1 [4Fe-8(NO)] cluster per subunit.</text>
</comment>
<organism evidence="14 15">
    <name type="scientific">Streptomyces hainanensis</name>
    <dbReference type="NCBI Taxonomy" id="402648"/>
    <lineage>
        <taxon>Bacteria</taxon>
        <taxon>Bacillati</taxon>
        <taxon>Actinomycetota</taxon>
        <taxon>Actinomycetes</taxon>
        <taxon>Kitasatosporales</taxon>
        <taxon>Streptomycetaceae</taxon>
        <taxon>Streptomyces</taxon>
    </lineage>
</organism>
<dbReference type="OrthoDB" id="3869337at2"/>
<dbReference type="GO" id="GO:0045454">
    <property type="term" value="P:cell redox homeostasis"/>
    <property type="evidence" value="ECO:0007669"/>
    <property type="project" value="TreeGrafter"/>
</dbReference>
<protein>
    <recommendedName>
        <fullName evidence="11">Transcriptional regulator WhiB</fullName>
    </recommendedName>
</protein>
<feature type="binding site" evidence="11">
    <location>
        <position position="57"/>
    </location>
    <ligand>
        <name>[4Fe-4S] cluster</name>
        <dbReference type="ChEBI" id="CHEBI:49883"/>
    </ligand>
</feature>
<dbReference type="GO" id="GO:0005737">
    <property type="term" value="C:cytoplasm"/>
    <property type="evidence" value="ECO:0007669"/>
    <property type="project" value="UniProtKB-SubCell"/>
</dbReference>
<evidence type="ECO:0000256" key="8">
    <source>
        <dbReference type="ARBA" id="ARBA00023125"/>
    </source>
</evidence>
<dbReference type="GO" id="GO:0046872">
    <property type="term" value="F:metal ion binding"/>
    <property type="evidence" value="ECO:0007669"/>
    <property type="project" value="UniProtKB-KW"/>
</dbReference>
<evidence type="ECO:0000256" key="10">
    <source>
        <dbReference type="ARBA" id="ARBA00023163"/>
    </source>
</evidence>
<feature type="binding site" evidence="11">
    <location>
        <position position="54"/>
    </location>
    <ligand>
        <name>[4Fe-4S] cluster</name>
        <dbReference type="ChEBI" id="CHEBI:49883"/>
    </ligand>
</feature>
<dbReference type="AlphaFoldDB" id="A0A4R4TDW7"/>
<dbReference type="GO" id="GO:0003677">
    <property type="term" value="F:DNA binding"/>
    <property type="evidence" value="ECO:0007669"/>
    <property type="project" value="UniProtKB-UniRule"/>
</dbReference>
<dbReference type="InterPro" id="IPR003482">
    <property type="entry name" value="Whib"/>
</dbReference>
<evidence type="ECO:0000256" key="3">
    <source>
        <dbReference type="ARBA" id="ARBA00022485"/>
    </source>
</evidence>
<keyword evidence="10 11" id="KW-0804">Transcription</keyword>
<dbReference type="GO" id="GO:0035731">
    <property type="term" value="F:dinitrosyl-iron complex binding"/>
    <property type="evidence" value="ECO:0007669"/>
    <property type="project" value="UniProtKB-UniRule"/>
</dbReference>
<feature type="binding site" evidence="11">
    <location>
        <position position="63"/>
    </location>
    <ligand>
        <name>[4Fe-4S] cluster</name>
        <dbReference type="ChEBI" id="CHEBI:49883"/>
    </ligand>
</feature>